<dbReference type="PANTHER" id="PTHR15859">
    <property type="entry name" value="SETA BINDING PROTEIN 1"/>
    <property type="match status" value="1"/>
</dbReference>
<dbReference type="SUPFAM" id="SSF141571">
    <property type="entry name" value="Pentapeptide repeat-like"/>
    <property type="match status" value="1"/>
</dbReference>
<dbReference type="InterPro" id="IPR011333">
    <property type="entry name" value="SKP1/BTB/POZ_sf"/>
</dbReference>
<dbReference type="Pfam" id="PF02214">
    <property type="entry name" value="BTB_2"/>
    <property type="match status" value="1"/>
</dbReference>
<name>A0A7S4G6G2_9EUGL</name>
<dbReference type="PANTHER" id="PTHR15859:SF1">
    <property type="entry name" value="BTB DOMAIN-CONTAINING PROTEIN"/>
    <property type="match status" value="1"/>
</dbReference>
<evidence type="ECO:0000313" key="3">
    <source>
        <dbReference type="EMBL" id="CAE0826874.1"/>
    </source>
</evidence>
<feature type="region of interest" description="Disordered" evidence="1">
    <location>
        <begin position="1"/>
        <end position="74"/>
    </location>
</feature>
<dbReference type="InterPro" id="IPR001646">
    <property type="entry name" value="5peptide_repeat"/>
</dbReference>
<dbReference type="InterPro" id="IPR047876">
    <property type="entry name" value="SHKBP1/KCTD3"/>
</dbReference>
<sequence>MSTLSAAPIGSYIGSRRGVRNPSPSAPRRYEALPKVPVPPQQPLEGGDPVDFKRKPLGQDYNYRPRAGRRQKRSERLNKDELDDEIVRLNVGGTRVMALRSTLLARGANFFSGLLKGDIPACVDDEGYYFIDKDFESFQPVLEYLRTGKWQLYNCMYEQVRETAQFFAVDVPELLRDTTQNARNEFLMILNGACHRECPPRFNGGYFPNLDLYKLNFTGVDFQKCHLNNSAFTSCGFKKCLLDEASLGGCRFIDCVFENTKSLEGNCLLKNCKVKCRCYCGGKKGCAFSFMGLTFEKCEFFSGEEFERHPMLFKNCTFSQCYIMITLYNVGAVDIKFLDCKFTDCKIELMYSTSAQLGDRAPLDFVRSCLVKCRTESTKLIVIQAHEARPASGDATSTVYNL</sequence>
<gene>
    <name evidence="3" type="ORF">EGYM00163_LOCUS38131</name>
</gene>
<proteinExistence type="predicted"/>
<accession>A0A7S4G6G2</accession>
<organism evidence="3">
    <name type="scientific">Eutreptiella gymnastica</name>
    <dbReference type="NCBI Taxonomy" id="73025"/>
    <lineage>
        <taxon>Eukaryota</taxon>
        <taxon>Discoba</taxon>
        <taxon>Euglenozoa</taxon>
        <taxon>Euglenida</taxon>
        <taxon>Spirocuta</taxon>
        <taxon>Euglenophyceae</taxon>
        <taxon>Eutreptiales</taxon>
        <taxon>Eutreptiaceae</taxon>
        <taxon>Eutreptiella</taxon>
    </lineage>
</organism>
<dbReference type="SMART" id="SM00225">
    <property type="entry name" value="BTB"/>
    <property type="match status" value="1"/>
</dbReference>
<dbReference type="Gene3D" id="3.30.710.10">
    <property type="entry name" value="Potassium Channel Kv1.1, Chain A"/>
    <property type="match status" value="1"/>
</dbReference>
<dbReference type="EMBL" id="HBJA01110529">
    <property type="protein sequence ID" value="CAE0826874.1"/>
    <property type="molecule type" value="Transcribed_RNA"/>
</dbReference>
<dbReference type="PROSITE" id="PS50097">
    <property type="entry name" value="BTB"/>
    <property type="match status" value="1"/>
</dbReference>
<evidence type="ECO:0000259" key="2">
    <source>
        <dbReference type="PROSITE" id="PS50097"/>
    </source>
</evidence>
<reference evidence="3" key="1">
    <citation type="submission" date="2021-01" db="EMBL/GenBank/DDBJ databases">
        <authorList>
            <person name="Corre E."/>
            <person name="Pelletier E."/>
            <person name="Niang G."/>
            <person name="Scheremetjew M."/>
            <person name="Finn R."/>
            <person name="Kale V."/>
            <person name="Holt S."/>
            <person name="Cochrane G."/>
            <person name="Meng A."/>
            <person name="Brown T."/>
            <person name="Cohen L."/>
        </authorList>
    </citation>
    <scope>NUCLEOTIDE SEQUENCE</scope>
    <source>
        <strain evidence="3">CCMP1594</strain>
    </source>
</reference>
<dbReference type="InterPro" id="IPR003131">
    <property type="entry name" value="T1-type_BTB"/>
</dbReference>
<evidence type="ECO:0000256" key="1">
    <source>
        <dbReference type="SAM" id="MobiDB-lite"/>
    </source>
</evidence>
<dbReference type="InterPro" id="IPR000210">
    <property type="entry name" value="BTB/POZ_dom"/>
</dbReference>
<feature type="domain" description="BTB" evidence="2">
    <location>
        <begin position="83"/>
        <end position="154"/>
    </location>
</feature>
<dbReference type="Pfam" id="PF00805">
    <property type="entry name" value="Pentapeptide"/>
    <property type="match status" value="1"/>
</dbReference>
<dbReference type="AlphaFoldDB" id="A0A7S4G6G2"/>
<protein>
    <recommendedName>
        <fullName evidence="2">BTB domain-containing protein</fullName>
    </recommendedName>
</protein>
<dbReference type="Gene3D" id="2.160.20.80">
    <property type="entry name" value="E3 ubiquitin-protein ligase SopA"/>
    <property type="match status" value="1"/>
</dbReference>
<dbReference type="SUPFAM" id="SSF54695">
    <property type="entry name" value="POZ domain"/>
    <property type="match status" value="1"/>
</dbReference>
<dbReference type="GO" id="GO:0051260">
    <property type="term" value="P:protein homooligomerization"/>
    <property type="evidence" value="ECO:0007669"/>
    <property type="project" value="InterPro"/>
</dbReference>